<evidence type="ECO:0000256" key="3">
    <source>
        <dbReference type="ARBA" id="ARBA00022679"/>
    </source>
</evidence>
<dbReference type="InterPro" id="IPR001173">
    <property type="entry name" value="Glyco_trans_2-like"/>
</dbReference>
<keyword evidence="4" id="KW-1133">Transmembrane helix</keyword>
<evidence type="ECO:0000313" key="7">
    <source>
        <dbReference type="Proteomes" id="UP000198345"/>
    </source>
</evidence>
<organism evidence="6 7">
    <name type="scientific">Flavobacterium hercynium</name>
    <dbReference type="NCBI Taxonomy" id="387094"/>
    <lineage>
        <taxon>Bacteria</taxon>
        <taxon>Pseudomonadati</taxon>
        <taxon>Bacteroidota</taxon>
        <taxon>Flavobacteriia</taxon>
        <taxon>Flavobacteriales</taxon>
        <taxon>Flavobacteriaceae</taxon>
        <taxon>Flavobacterium</taxon>
    </lineage>
</organism>
<gene>
    <name evidence="6" type="ORF">B0A66_10735</name>
</gene>
<comment type="caution">
    <text evidence="6">The sequence shown here is derived from an EMBL/GenBank/DDBJ whole genome shotgun (WGS) entry which is preliminary data.</text>
</comment>
<dbReference type="AlphaFoldDB" id="A0A226HD96"/>
<comment type="similarity">
    <text evidence="1">Belongs to the glycosyltransferase 2 family.</text>
</comment>
<dbReference type="SUPFAM" id="SSF53448">
    <property type="entry name" value="Nucleotide-diphospho-sugar transferases"/>
    <property type="match status" value="1"/>
</dbReference>
<evidence type="ECO:0000256" key="1">
    <source>
        <dbReference type="ARBA" id="ARBA00006739"/>
    </source>
</evidence>
<accession>A0A226HD96</accession>
<dbReference type="Proteomes" id="UP000198345">
    <property type="component" value="Unassembled WGS sequence"/>
</dbReference>
<dbReference type="CDD" id="cd00761">
    <property type="entry name" value="Glyco_tranf_GTA_type"/>
    <property type="match status" value="1"/>
</dbReference>
<keyword evidence="3 6" id="KW-0808">Transferase</keyword>
<dbReference type="GO" id="GO:0016757">
    <property type="term" value="F:glycosyltransferase activity"/>
    <property type="evidence" value="ECO:0007669"/>
    <property type="project" value="UniProtKB-KW"/>
</dbReference>
<reference evidence="6 7" key="1">
    <citation type="submission" date="2016-11" db="EMBL/GenBank/DDBJ databases">
        <title>Whole genomes of Flavobacteriaceae.</title>
        <authorList>
            <person name="Stine C."/>
            <person name="Li C."/>
            <person name="Tadesse D."/>
        </authorList>
    </citation>
    <scope>NUCLEOTIDE SEQUENCE [LARGE SCALE GENOMIC DNA]</scope>
    <source>
        <strain evidence="6 7">DSM 18292</strain>
    </source>
</reference>
<evidence type="ECO:0000256" key="4">
    <source>
        <dbReference type="SAM" id="Phobius"/>
    </source>
</evidence>
<dbReference type="PANTHER" id="PTHR43179:SF12">
    <property type="entry name" value="GALACTOFURANOSYLTRANSFERASE GLFT2"/>
    <property type="match status" value="1"/>
</dbReference>
<feature type="domain" description="Glycosyltransferase 2-like" evidence="5">
    <location>
        <begin position="243"/>
        <end position="366"/>
    </location>
</feature>
<proteinExistence type="inferred from homology"/>
<keyword evidence="2" id="KW-0328">Glycosyltransferase</keyword>
<evidence type="ECO:0000313" key="6">
    <source>
        <dbReference type="EMBL" id="OXA92267.1"/>
    </source>
</evidence>
<keyword evidence="7" id="KW-1185">Reference proteome</keyword>
<dbReference type="PANTHER" id="PTHR43179">
    <property type="entry name" value="RHAMNOSYLTRANSFERASE WBBL"/>
    <property type="match status" value="1"/>
</dbReference>
<evidence type="ECO:0000256" key="2">
    <source>
        <dbReference type="ARBA" id="ARBA00022676"/>
    </source>
</evidence>
<dbReference type="OrthoDB" id="1326385at2"/>
<name>A0A226HD96_9FLAO</name>
<dbReference type="Gene3D" id="3.90.550.10">
    <property type="entry name" value="Spore Coat Polysaccharide Biosynthesis Protein SpsA, Chain A"/>
    <property type="match status" value="1"/>
</dbReference>
<keyword evidence="4" id="KW-0472">Membrane</keyword>
<dbReference type="InterPro" id="IPR029044">
    <property type="entry name" value="Nucleotide-diphossugar_trans"/>
</dbReference>
<dbReference type="Pfam" id="PF00535">
    <property type="entry name" value="Glycos_transf_2"/>
    <property type="match status" value="1"/>
</dbReference>
<feature type="transmembrane region" description="Helical" evidence="4">
    <location>
        <begin position="187"/>
        <end position="209"/>
    </location>
</feature>
<protein>
    <submittedName>
        <fullName evidence="6">Glycosyl transferase</fullName>
    </submittedName>
</protein>
<evidence type="ECO:0000259" key="5">
    <source>
        <dbReference type="Pfam" id="PF00535"/>
    </source>
</evidence>
<keyword evidence="4" id="KW-0812">Transmembrane</keyword>
<dbReference type="EMBL" id="MUGW01000020">
    <property type="protein sequence ID" value="OXA92267.1"/>
    <property type="molecule type" value="Genomic_DNA"/>
</dbReference>
<sequence length="512" mass="60380">MVVVYHNNKRVTNISLERDEVLSFNKNFAIASVLTDLAIQYPTSKIIWCHEDYKSILNLEEIRELHHHNKIMLSYKPGSFNFLPKQIGYVEDSLFVNINKDVSYPTWQMSSMVGVIHATVLLALYNKIKLDSKFEYYLNSLAKVCQPLGLLCYSEPKLIKEKISFYNKKSSSFALFKFVKQHYKTRWIFLLFLNLVIYEFKFPFLSFVYGCFFKNRNNRNINLDNVVFNSSDDESYDLKTIDVVIPTIGRKKYLHNVLKDLSQQTHLPKNVIIVEQNPFLKSISELDYITSESWPFKIKHIFINKSGACNARNLALDEIESEWIFFADDDIRFDNSFIREASVLMSKYESKAVTFSCLQKNEKVFYKEIFQWTTFGSGCSIVKSEIVKNIRFDIKYEFGFGEDSDFGMQIRNMGNDVLYFPSPEILHLKAPIGGFRTKPDLLWNNDEIKPKPSPMVMLYKIKHETEQQLRGYKVILFFKFYSKQSIKNPIKYFLNFRKEWKQSVYWANYLNQ</sequence>